<reference evidence="6 7" key="1">
    <citation type="submission" date="2022-09" db="EMBL/GenBank/DDBJ databases">
        <title>Draft genome of isolate Be4.</title>
        <authorList>
            <person name="Sanchez-Castro I."/>
            <person name="Martinez-Rodriguez P."/>
            <person name="Descostes M."/>
            <person name="Merroun M."/>
        </authorList>
    </citation>
    <scope>NUCLEOTIDE SEQUENCE [LARGE SCALE GENOMIC DNA]</scope>
    <source>
        <strain evidence="6 7">Be4</strain>
    </source>
</reference>
<evidence type="ECO:0000259" key="4">
    <source>
        <dbReference type="PROSITE" id="PS50883"/>
    </source>
</evidence>
<dbReference type="InterPro" id="IPR035919">
    <property type="entry name" value="EAL_sf"/>
</dbReference>
<feature type="domain" description="EAL" evidence="4">
    <location>
        <begin position="502"/>
        <end position="755"/>
    </location>
</feature>
<keyword evidence="1" id="KW-1133">Transmembrane helix</keyword>
<name>A0ABT2PS72_9BURK</name>
<dbReference type="SMART" id="SM00086">
    <property type="entry name" value="PAC"/>
    <property type="match status" value="2"/>
</dbReference>
<sequence>MPGIAVFVVGLALGRWLGTAPLPGLQPRSSVLAVLGGVLLLLLLAVGVVWQLRWRRARARALAATRDSNQRIQALFNQAAVGVVQVDAVTGAFEQVNQRYANILGLPMDALRGRKFSEFIHPNDRAQHAALKHRLGLGDVQEYQLELRLIRSDGAIIWVEETTSPIGQGVQGQALNLGVVQDVTERRRLEQRQRDNEERIRIVMQRLPVGLAILSDEGDILYRNDRFVFICGYREEHAATSDGWWALAYPDENQRTKAFERLHQAKMRAQALDGNIEPSEYRIVCRDGTTRTVEIGGVVMDGQYLITLQDLSQRKAAEEEIRYLAFYDLLTQLPNRRLLLDRLQQALVAGARRQRCGALLMLDVDDFKTLNETRGHDQGDALLCQVATRLRDSVGTTHTVGRQGGDEFVVVLEDLGDDPVHAAAMAQEVGQAILHALRQPYLLDGQKCHATVSMGATIFQGLDDTVDELLRRADLAMYQAKNAGRDTLQFFDPRMQQVVRERATLEQDLRTGLAQQQFELFYQPQVEDGKISGAEGLLRWLHPLQGFVSPAAFIPLAEESGLIVPLGEWVLQAACAQLALWAGQPDMAGLVLAVNVSPRQFHQAQFVTQVLQALAHSGAPAKRLKLELTEGLLLTDVDDTIAKMVQLKQHGVGFSLDDFGTGYSSLAYLKRLPLDQLKIDKSFVHDVLTDPNDAAIARTIVALGTSLGLRVIAEGVETEAQRMFLQDNNCHAWQGYLLSPPVPVAQFEALVRSRASLPGLADLSA</sequence>
<dbReference type="SMART" id="SM00267">
    <property type="entry name" value="GGDEF"/>
    <property type="match status" value="1"/>
</dbReference>
<dbReference type="CDD" id="cd01949">
    <property type="entry name" value="GGDEF"/>
    <property type="match status" value="1"/>
</dbReference>
<comment type="caution">
    <text evidence="6">The sequence shown here is derived from an EMBL/GenBank/DDBJ whole genome shotgun (WGS) entry which is preliminary data.</text>
</comment>
<dbReference type="InterPro" id="IPR035965">
    <property type="entry name" value="PAS-like_dom_sf"/>
</dbReference>
<keyword evidence="1" id="KW-0812">Transmembrane</keyword>
<dbReference type="InterPro" id="IPR052155">
    <property type="entry name" value="Biofilm_reg_signaling"/>
</dbReference>
<evidence type="ECO:0000259" key="3">
    <source>
        <dbReference type="PROSITE" id="PS50113"/>
    </source>
</evidence>
<dbReference type="PANTHER" id="PTHR44757">
    <property type="entry name" value="DIGUANYLATE CYCLASE DGCP"/>
    <property type="match status" value="1"/>
</dbReference>
<dbReference type="Pfam" id="PF08447">
    <property type="entry name" value="PAS_3"/>
    <property type="match status" value="1"/>
</dbReference>
<dbReference type="Proteomes" id="UP001525968">
    <property type="component" value="Unassembled WGS sequence"/>
</dbReference>
<dbReference type="PROSITE" id="PS50887">
    <property type="entry name" value="GGDEF"/>
    <property type="match status" value="1"/>
</dbReference>
<evidence type="ECO:0000259" key="2">
    <source>
        <dbReference type="PROSITE" id="PS50112"/>
    </source>
</evidence>
<dbReference type="PROSITE" id="PS50112">
    <property type="entry name" value="PAS"/>
    <property type="match status" value="2"/>
</dbReference>
<dbReference type="SUPFAM" id="SSF141868">
    <property type="entry name" value="EAL domain-like"/>
    <property type="match status" value="1"/>
</dbReference>
<dbReference type="InterPro" id="IPR000160">
    <property type="entry name" value="GGDEF_dom"/>
</dbReference>
<dbReference type="InterPro" id="IPR029787">
    <property type="entry name" value="Nucleotide_cyclase"/>
</dbReference>
<dbReference type="SMART" id="SM00091">
    <property type="entry name" value="PAS"/>
    <property type="match status" value="2"/>
</dbReference>
<evidence type="ECO:0000256" key="1">
    <source>
        <dbReference type="SAM" id="Phobius"/>
    </source>
</evidence>
<dbReference type="SUPFAM" id="SSF55785">
    <property type="entry name" value="PYP-like sensor domain (PAS domain)"/>
    <property type="match status" value="2"/>
</dbReference>
<dbReference type="NCBIfam" id="TIGR00254">
    <property type="entry name" value="GGDEF"/>
    <property type="match status" value="1"/>
</dbReference>
<feature type="domain" description="GGDEF" evidence="5">
    <location>
        <begin position="355"/>
        <end position="493"/>
    </location>
</feature>
<dbReference type="Pfam" id="PF00990">
    <property type="entry name" value="GGDEF"/>
    <property type="match status" value="1"/>
</dbReference>
<dbReference type="InterPro" id="IPR043128">
    <property type="entry name" value="Rev_trsase/Diguanyl_cyclase"/>
</dbReference>
<evidence type="ECO:0000259" key="5">
    <source>
        <dbReference type="PROSITE" id="PS50887"/>
    </source>
</evidence>
<dbReference type="Gene3D" id="3.20.20.450">
    <property type="entry name" value="EAL domain"/>
    <property type="match status" value="1"/>
</dbReference>
<dbReference type="CDD" id="cd00130">
    <property type="entry name" value="PAS"/>
    <property type="match status" value="2"/>
</dbReference>
<feature type="transmembrane region" description="Helical" evidence="1">
    <location>
        <begin position="29"/>
        <end position="50"/>
    </location>
</feature>
<evidence type="ECO:0000313" key="7">
    <source>
        <dbReference type="Proteomes" id="UP001525968"/>
    </source>
</evidence>
<dbReference type="PROSITE" id="PS50113">
    <property type="entry name" value="PAC"/>
    <property type="match status" value="1"/>
</dbReference>
<dbReference type="PANTHER" id="PTHR44757:SF2">
    <property type="entry name" value="BIOFILM ARCHITECTURE MAINTENANCE PROTEIN MBAA"/>
    <property type="match status" value="1"/>
</dbReference>
<dbReference type="EMBL" id="JAODYH010000007">
    <property type="protein sequence ID" value="MCT9811958.1"/>
    <property type="molecule type" value="Genomic_DNA"/>
</dbReference>
<dbReference type="Gene3D" id="3.30.450.20">
    <property type="entry name" value="PAS domain"/>
    <property type="match status" value="2"/>
</dbReference>
<dbReference type="SUPFAM" id="SSF55073">
    <property type="entry name" value="Nucleotide cyclase"/>
    <property type="match status" value="1"/>
</dbReference>
<dbReference type="Pfam" id="PF13188">
    <property type="entry name" value="PAS_8"/>
    <property type="match status" value="1"/>
</dbReference>
<feature type="domain" description="PAS" evidence="2">
    <location>
        <begin position="196"/>
        <end position="269"/>
    </location>
</feature>
<dbReference type="InterPro" id="IPR000014">
    <property type="entry name" value="PAS"/>
</dbReference>
<dbReference type="InterPro" id="IPR013655">
    <property type="entry name" value="PAS_fold_3"/>
</dbReference>
<feature type="domain" description="PAC" evidence="3">
    <location>
        <begin position="143"/>
        <end position="195"/>
    </location>
</feature>
<dbReference type="Pfam" id="PF00563">
    <property type="entry name" value="EAL"/>
    <property type="match status" value="1"/>
</dbReference>
<keyword evidence="7" id="KW-1185">Reference proteome</keyword>
<protein>
    <submittedName>
        <fullName evidence="6">EAL domain-containing protein</fullName>
    </submittedName>
</protein>
<dbReference type="PROSITE" id="PS50883">
    <property type="entry name" value="EAL"/>
    <property type="match status" value="1"/>
</dbReference>
<gene>
    <name evidence="6" type="ORF">N0K08_15030</name>
</gene>
<dbReference type="Gene3D" id="3.30.70.270">
    <property type="match status" value="1"/>
</dbReference>
<dbReference type="CDD" id="cd01948">
    <property type="entry name" value="EAL"/>
    <property type="match status" value="1"/>
</dbReference>
<keyword evidence="1" id="KW-0472">Membrane</keyword>
<proteinExistence type="predicted"/>
<dbReference type="InterPro" id="IPR001610">
    <property type="entry name" value="PAC"/>
</dbReference>
<dbReference type="InterPro" id="IPR001633">
    <property type="entry name" value="EAL_dom"/>
</dbReference>
<organism evidence="6 7">
    <name type="scientific">Acidovorax bellezanensis</name>
    <dbReference type="NCBI Taxonomy" id="2976702"/>
    <lineage>
        <taxon>Bacteria</taxon>
        <taxon>Pseudomonadati</taxon>
        <taxon>Pseudomonadota</taxon>
        <taxon>Betaproteobacteria</taxon>
        <taxon>Burkholderiales</taxon>
        <taxon>Comamonadaceae</taxon>
        <taxon>Acidovorax</taxon>
    </lineage>
</organism>
<accession>A0ABT2PS72</accession>
<dbReference type="RefSeq" id="WP_261501202.1">
    <property type="nucleotide sequence ID" value="NZ_JAODYH010000007.1"/>
</dbReference>
<feature type="domain" description="PAS" evidence="2">
    <location>
        <begin position="68"/>
        <end position="125"/>
    </location>
</feature>
<evidence type="ECO:0000313" key="6">
    <source>
        <dbReference type="EMBL" id="MCT9811958.1"/>
    </source>
</evidence>
<dbReference type="NCBIfam" id="TIGR00229">
    <property type="entry name" value="sensory_box"/>
    <property type="match status" value="2"/>
</dbReference>
<dbReference type="InterPro" id="IPR000700">
    <property type="entry name" value="PAS-assoc_C"/>
</dbReference>
<dbReference type="SMART" id="SM00052">
    <property type="entry name" value="EAL"/>
    <property type="match status" value="1"/>
</dbReference>